<dbReference type="Proteomes" id="UP000800035">
    <property type="component" value="Unassembled WGS sequence"/>
</dbReference>
<organism evidence="1 2">
    <name type="scientific">Byssothecium circinans</name>
    <dbReference type="NCBI Taxonomy" id="147558"/>
    <lineage>
        <taxon>Eukaryota</taxon>
        <taxon>Fungi</taxon>
        <taxon>Dikarya</taxon>
        <taxon>Ascomycota</taxon>
        <taxon>Pezizomycotina</taxon>
        <taxon>Dothideomycetes</taxon>
        <taxon>Pleosporomycetidae</taxon>
        <taxon>Pleosporales</taxon>
        <taxon>Massarineae</taxon>
        <taxon>Massarinaceae</taxon>
        <taxon>Byssothecium</taxon>
    </lineage>
</organism>
<dbReference type="AlphaFoldDB" id="A0A6A5U9D9"/>
<keyword evidence="2" id="KW-1185">Reference proteome</keyword>
<protein>
    <submittedName>
        <fullName evidence="1">Uncharacterized protein</fullName>
    </submittedName>
</protein>
<sequence>SSVRCLQSLPCGLPRVWALSKTYVYWPACFASVLCSNGNVQLESYQTSHSSLVSLRVKSSARVRFSFVLQSAQCRIR</sequence>
<evidence type="ECO:0000313" key="1">
    <source>
        <dbReference type="EMBL" id="KAF1959476.1"/>
    </source>
</evidence>
<reference evidence="1" key="1">
    <citation type="journal article" date="2020" name="Stud. Mycol.">
        <title>101 Dothideomycetes genomes: a test case for predicting lifestyles and emergence of pathogens.</title>
        <authorList>
            <person name="Haridas S."/>
            <person name="Albert R."/>
            <person name="Binder M."/>
            <person name="Bloem J."/>
            <person name="Labutti K."/>
            <person name="Salamov A."/>
            <person name="Andreopoulos B."/>
            <person name="Baker S."/>
            <person name="Barry K."/>
            <person name="Bills G."/>
            <person name="Bluhm B."/>
            <person name="Cannon C."/>
            <person name="Castanera R."/>
            <person name="Culley D."/>
            <person name="Daum C."/>
            <person name="Ezra D."/>
            <person name="Gonzalez J."/>
            <person name="Henrissat B."/>
            <person name="Kuo A."/>
            <person name="Liang C."/>
            <person name="Lipzen A."/>
            <person name="Lutzoni F."/>
            <person name="Magnuson J."/>
            <person name="Mondo S."/>
            <person name="Nolan M."/>
            <person name="Ohm R."/>
            <person name="Pangilinan J."/>
            <person name="Park H.-J."/>
            <person name="Ramirez L."/>
            <person name="Alfaro M."/>
            <person name="Sun H."/>
            <person name="Tritt A."/>
            <person name="Yoshinaga Y."/>
            <person name="Zwiers L.-H."/>
            <person name="Turgeon B."/>
            <person name="Goodwin S."/>
            <person name="Spatafora J."/>
            <person name="Crous P."/>
            <person name="Grigoriev I."/>
        </authorList>
    </citation>
    <scope>NUCLEOTIDE SEQUENCE</scope>
    <source>
        <strain evidence="1">CBS 675.92</strain>
    </source>
</reference>
<gene>
    <name evidence="1" type="ORF">CC80DRAFT_468066</name>
</gene>
<dbReference type="EMBL" id="ML976985">
    <property type="protein sequence ID" value="KAF1959476.1"/>
    <property type="molecule type" value="Genomic_DNA"/>
</dbReference>
<accession>A0A6A5U9D9</accession>
<feature type="non-terminal residue" evidence="1">
    <location>
        <position position="1"/>
    </location>
</feature>
<evidence type="ECO:0000313" key="2">
    <source>
        <dbReference type="Proteomes" id="UP000800035"/>
    </source>
</evidence>
<proteinExistence type="predicted"/>
<name>A0A6A5U9D9_9PLEO</name>